<proteinExistence type="predicted"/>
<evidence type="ECO:0000313" key="7">
    <source>
        <dbReference type="EMBL" id="GHH99405.1"/>
    </source>
</evidence>
<evidence type="ECO:0000259" key="6">
    <source>
        <dbReference type="SMART" id="SM00079"/>
    </source>
</evidence>
<dbReference type="CDD" id="cd13624">
    <property type="entry name" value="PBP2_Arg_Lys_His"/>
    <property type="match status" value="1"/>
</dbReference>
<dbReference type="Proteomes" id="UP000637074">
    <property type="component" value="Unassembled WGS sequence"/>
</dbReference>
<feature type="domain" description="Solute-binding protein family 3/N-terminal" evidence="5">
    <location>
        <begin position="39"/>
        <end position="261"/>
    </location>
</feature>
<keyword evidence="2" id="KW-0564">Palmitate</keyword>
<keyword evidence="3" id="KW-0449">Lipoprotein</keyword>
<evidence type="ECO:0000256" key="3">
    <source>
        <dbReference type="ARBA" id="ARBA00023288"/>
    </source>
</evidence>
<dbReference type="RefSeq" id="WP_191274074.1">
    <property type="nucleotide sequence ID" value="NZ_BNDS01000012.1"/>
</dbReference>
<keyword evidence="1 4" id="KW-0732">Signal</keyword>
<dbReference type="SMART" id="SM00062">
    <property type="entry name" value="PBPb"/>
    <property type="match status" value="1"/>
</dbReference>
<sequence>MKGKFSRITFLVLSICLVIFTSACGKESAGTSSEQKEKTLLVGTDAVTPPFVFMDKGKIVGFDVDLISAILDEAGYKSKVENVGWDPLFTQVESGEVDIGITSITITDDRKQTYDFADPYFESKLMILAKEGTDIKNAMDLKGKKVGVQNATTGQFALEKIVGKNNPSIFKYETLGVAFMALKNGDIEAVITDNTVANEYVKNNPNDKFVAISDDVNFDPEYYGILLKKGSKLSGEINQALKTVIDNGTYTKIYEKWFGISPDIEVIKSLSTVE</sequence>
<dbReference type="PANTHER" id="PTHR35936">
    <property type="entry name" value="MEMBRANE-BOUND LYTIC MUREIN TRANSGLYCOSYLASE F"/>
    <property type="match status" value="1"/>
</dbReference>
<gene>
    <name evidence="7" type="ORF">AM1BK_29480</name>
</gene>
<evidence type="ECO:0000256" key="4">
    <source>
        <dbReference type="SAM" id="SignalP"/>
    </source>
</evidence>
<dbReference type="SMART" id="SM00079">
    <property type="entry name" value="PBPe"/>
    <property type="match status" value="1"/>
</dbReference>
<dbReference type="EMBL" id="BNDS01000012">
    <property type="protein sequence ID" value="GHH99405.1"/>
    <property type="molecule type" value="Genomic_DNA"/>
</dbReference>
<protein>
    <submittedName>
        <fullName evidence="7">Basic amino acid ABC transporter substrate-binding protein</fullName>
    </submittedName>
</protein>
<dbReference type="Pfam" id="PF00497">
    <property type="entry name" value="SBP_bac_3"/>
    <property type="match status" value="1"/>
</dbReference>
<evidence type="ECO:0000256" key="1">
    <source>
        <dbReference type="ARBA" id="ARBA00022729"/>
    </source>
</evidence>
<reference evidence="7 8" key="1">
    <citation type="journal article" date="2022" name="Int. J. Syst. Evol. Microbiol.">
        <title>Neobacillus kokaensis sp. nov., isolated from soil.</title>
        <authorList>
            <person name="Yuki K."/>
            <person name="Matsubara H."/>
            <person name="Yamaguchi S."/>
        </authorList>
    </citation>
    <scope>NUCLEOTIDE SEQUENCE [LARGE SCALE GENOMIC DNA]</scope>
    <source>
        <strain evidence="7 8">LOB 377</strain>
    </source>
</reference>
<evidence type="ECO:0000313" key="8">
    <source>
        <dbReference type="Proteomes" id="UP000637074"/>
    </source>
</evidence>
<evidence type="ECO:0000256" key="2">
    <source>
        <dbReference type="ARBA" id="ARBA00023139"/>
    </source>
</evidence>
<dbReference type="PANTHER" id="PTHR35936:SF17">
    <property type="entry name" value="ARGININE-BINDING EXTRACELLULAR PROTEIN ARTP"/>
    <property type="match status" value="1"/>
</dbReference>
<feature type="signal peptide" evidence="4">
    <location>
        <begin position="1"/>
        <end position="25"/>
    </location>
</feature>
<dbReference type="PROSITE" id="PS51257">
    <property type="entry name" value="PROKAR_LIPOPROTEIN"/>
    <property type="match status" value="1"/>
</dbReference>
<feature type="domain" description="Ionotropic glutamate receptor C-terminal" evidence="6">
    <location>
        <begin position="39"/>
        <end position="260"/>
    </location>
</feature>
<comment type="caution">
    <text evidence="7">The sequence shown here is derived from an EMBL/GenBank/DDBJ whole genome shotgun (WGS) entry which is preliminary data.</text>
</comment>
<dbReference type="SUPFAM" id="SSF53850">
    <property type="entry name" value="Periplasmic binding protein-like II"/>
    <property type="match status" value="1"/>
</dbReference>
<dbReference type="InterPro" id="IPR001638">
    <property type="entry name" value="Solute-binding_3/MltF_N"/>
</dbReference>
<name>A0ABQ3N6C4_9BACI</name>
<feature type="chain" id="PRO_5045709124" evidence="4">
    <location>
        <begin position="26"/>
        <end position="274"/>
    </location>
</feature>
<evidence type="ECO:0000259" key="5">
    <source>
        <dbReference type="SMART" id="SM00062"/>
    </source>
</evidence>
<dbReference type="Gene3D" id="3.40.190.10">
    <property type="entry name" value="Periplasmic binding protein-like II"/>
    <property type="match status" value="2"/>
</dbReference>
<organism evidence="7 8">
    <name type="scientific">Neobacillus kokaensis</name>
    <dbReference type="NCBI Taxonomy" id="2759023"/>
    <lineage>
        <taxon>Bacteria</taxon>
        <taxon>Bacillati</taxon>
        <taxon>Bacillota</taxon>
        <taxon>Bacilli</taxon>
        <taxon>Bacillales</taxon>
        <taxon>Bacillaceae</taxon>
        <taxon>Neobacillus</taxon>
    </lineage>
</organism>
<accession>A0ABQ3N6C4</accession>
<keyword evidence="8" id="KW-1185">Reference proteome</keyword>
<dbReference type="InterPro" id="IPR001320">
    <property type="entry name" value="Iontro_rcpt_C"/>
</dbReference>